<comment type="caution">
    <text evidence="2">The sequence shown here is derived from an EMBL/GenBank/DDBJ whole genome shotgun (WGS) entry which is preliminary data.</text>
</comment>
<proteinExistence type="predicted"/>
<dbReference type="RefSeq" id="WP_155168818.1">
    <property type="nucleotide sequence ID" value="NZ_BAAAFL010000021.1"/>
</dbReference>
<evidence type="ECO:0000313" key="2">
    <source>
        <dbReference type="EMBL" id="MTI23653.1"/>
    </source>
</evidence>
<keyword evidence="1" id="KW-1133">Transmembrane helix</keyword>
<sequence length="405" mass="46020">MKVLLKILLSVPLLIILYFAFSISHKLYYSPCIDENGINRDLYAQLNYLNLRKADHAAEEMQYLYPEGLMFFECLYGLAWTDFLTGTEYNSEIFQDGLREIDKSLAATNSEAAKSIFQGKMLLTYGAFYNGWNNYLLGRKLEIIPQEKWSDVEINKFKVTCANIARALNSSSTPYLESYTNASWPADMVVCIASLALHDRLFEDKYTALIQNWLENVKQKQDQNGLIPHAVDAADGAVIEGARGSSQSLILSFLPEIDSSYSHHQYKLFKQLFIQKRLGLSAILEYPNGKTGKGDIDSGPVIWGIGPAATIVAHRAAIKHDDLQLAIEIRNTIEAFGFPETVDNKKYFLNGYLDIADAFIAWTRAANPSLKSEETEWWQLNFHLWSMIIISPVILGLFLIWRKRK</sequence>
<gene>
    <name evidence="2" type="ORF">E1163_01675</name>
</gene>
<protein>
    <recommendedName>
        <fullName evidence="4">Linalool dehydratase/isomerase domain-containing protein</fullName>
    </recommendedName>
</protein>
<keyword evidence="1" id="KW-0812">Transmembrane</keyword>
<reference evidence="2 3" key="1">
    <citation type="submission" date="2019-02" db="EMBL/GenBank/DDBJ databases">
        <authorList>
            <person name="Goldberg S.R."/>
            <person name="Haltli B.A."/>
            <person name="Correa H."/>
            <person name="Russell K.G."/>
        </authorList>
    </citation>
    <scope>NUCLEOTIDE SEQUENCE [LARGE SCALE GENOMIC DNA]</scope>
    <source>
        <strain evidence="2 3">JCM 16186</strain>
    </source>
</reference>
<dbReference type="EMBL" id="SMLW01000264">
    <property type="protein sequence ID" value="MTI23653.1"/>
    <property type="molecule type" value="Genomic_DNA"/>
</dbReference>
<keyword evidence="3" id="KW-1185">Reference proteome</keyword>
<evidence type="ECO:0000256" key="1">
    <source>
        <dbReference type="SAM" id="Phobius"/>
    </source>
</evidence>
<evidence type="ECO:0008006" key="4">
    <source>
        <dbReference type="Google" id="ProtNLM"/>
    </source>
</evidence>
<feature type="transmembrane region" description="Helical" evidence="1">
    <location>
        <begin position="382"/>
        <end position="401"/>
    </location>
</feature>
<accession>A0ABW9RI38</accession>
<evidence type="ECO:0000313" key="3">
    <source>
        <dbReference type="Proteomes" id="UP000798808"/>
    </source>
</evidence>
<keyword evidence="1" id="KW-0472">Membrane</keyword>
<dbReference type="Proteomes" id="UP000798808">
    <property type="component" value="Unassembled WGS sequence"/>
</dbReference>
<name>A0ABW9RI38_9BACT</name>
<organism evidence="2 3">
    <name type="scientific">Fulvivirga kasyanovii</name>
    <dbReference type="NCBI Taxonomy" id="396812"/>
    <lineage>
        <taxon>Bacteria</taxon>
        <taxon>Pseudomonadati</taxon>
        <taxon>Bacteroidota</taxon>
        <taxon>Cytophagia</taxon>
        <taxon>Cytophagales</taxon>
        <taxon>Fulvivirgaceae</taxon>
        <taxon>Fulvivirga</taxon>
    </lineage>
</organism>